<evidence type="ECO:0000313" key="3">
    <source>
        <dbReference type="EMBL" id="MBA5223554.1"/>
    </source>
</evidence>
<comment type="caution">
    <text evidence="3">The sequence shown here is derived from an EMBL/GenBank/DDBJ whole genome shotgun (WGS) entry which is preliminary data.</text>
</comment>
<accession>A0A7W2HVV5</accession>
<feature type="coiled-coil region" evidence="1">
    <location>
        <begin position="3"/>
        <end position="37"/>
    </location>
</feature>
<dbReference type="GO" id="GO:0003677">
    <property type="term" value="F:DNA binding"/>
    <property type="evidence" value="ECO:0007669"/>
    <property type="project" value="InterPro"/>
</dbReference>
<gene>
    <name evidence="3" type="ORF">H1X69_19330</name>
</gene>
<evidence type="ECO:0000256" key="1">
    <source>
        <dbReference type="SAM" id="Coils"/>
    </source>
</evidence>
<dbReference type="Pfam" id="PF02575">
    <property type="entry name" value="YbaB_DNA_bd"/>
    <property type="match status" value="1"/>
</dbReference>
<dbReference type="InterPro" id="IPR004401">
    <property type="entry name" value="YbaB/EbfC"/>
</dbReference>
<protein>
    <submittedName>
        <fullName evidence="3">YbaB/EbfC family nucleoid-associated protein</fullName>
    </submittedName>
</protein>
<dbReference type="AlphaFoldDB" id="A0A7W2HVV5"/>
<proteinExistence type="predicted"/>
<dbReference type="SUPFAM" id="SSF82607">
    <property type="entry name" value="YbaB-like"/>
    <property type="match status" value="1"/>
</dbReference>
<dbReference type="RefSeq" id="WP_191853493.1">
    <property type="nucleotide sequence ID" value="NZ_CP108343.1"/>
</dbReference>
<dbReference type="InterPro" id="IPR036894">
    <property type="entry name" value="YbaB-like_sf"/>
</dbReference>
<feature type="region of interest" description="Disordered" evidence="2">
    <location>
        <begin position="122"/>
        <end position="149"/>
    </location>
</feature>
<keyword evidence="1" id="KW-0175">Coiled coil</keyword>
<sequence>MDSESIEKRLAKAMAQLEATEAAVAEAEGQLAHAEATVRSSDRAVEVTVTAQGDLTSVTFLDGKYRNMPAGQLASSVLEAVQEARARMARKVMATFEPFTKPNPEAPEISGFDVDWNKIFGPGVLEGPRSDRRRGAGRLRDEISEDPED</sequence>
<dbReference type="Proteomes" id="UP000587608">
    <property type="component" value="Unassembled WGS sequence"/>
</dbReference>
<evidence type="ECO:0000313" key="4">
    <source>
        <dbReference type="Proteomes" id="UP000587608"/>
    </source>
</evidence>
<dbReference type="EMBL" id="JACERG010000015">
    <property type="protein sequence ID" value="MBA5223554.1"/>
    <property type="molecule type" value="Genomic_DNA"/>
</dbReference>
<organism evidence="3 4">
    <name type="scientific">Streptomyces griseoaurantiacus</name>
    <dbReference type="NCBI Taxonomy" id="68213"/>
    <lineage>
        <taxon>Bacteria</taxon>
        <taxon>Bacillati</taxon>
        <taxon>Actinomycetota</taxon>
        <taxon>Actinomycetes</taxon>
        <taxon>Kitasatosporales</taxon>
        <taxon>Streptomycetaceae</taxon>
        <taxon>Streptomyces</taxon>
        <taxon>Streptomyces aurantiacus group</taxon>
    </lineage>
</organism>
<name>A0A7W2HVV5_9ACTN</name>
<reference evidence="3 4" key="1">
    <citation type="submission" date="2020-07" db="EMBL/GenBank/DDBJ databases">
        <title>Differential regulation of undecylprodigiosin biosynthesis in the yeast-scavenging Streptomyces strain MBK6.</title>
        <authorList>
            <person name="Baral B."/>
            <person name="Siitonen V."/>
            <person name="Laughlin M."/>
            <person name="Yamada K."/>
            <person name="Ilomaeki M."/>
            <person name="Metsae-Ketelae M."/>
            <person name="Niemi J."/>
        </authorList>
    </citation>
    <scope>NUCLEOTIDE SEQUENCE [LARGE SCALE GENOMIC DNA]</scope>
    <source>
        <strain evidence="3 4">MBK6</strain>
    </source>
</reference>
<dbReference type="Gene3D" id="3.30.1310.10">
    <property type="entry name" value="Nucleoid-associated protein YbaB-like domain"/>
    <property type="match status" value="1"/>
</dbReference>
<evidence type="ECO:0000256" key="2">
    <source>
        <dbReference type="SAM" id="MobiDB-lite"/>
    </source>
</evidence>
<feature type="compositionally biased region" description="Basic and acidic residues" evidence="2">
    <location>
        <begin position="128"/>
        <end position="142"/>
    </location>
</feature>